<evidence type="ECO:0000256" key="1">
    <source>
        <dbReference type="ARBA" id="ARBA00006481"/>
    </source>
</evidence>
<keyword evidence="4" id="KW-1185">Reference proteome</keyword>
<feature type="compositionally biased region" description="Basic and acidic residues" evidence="2">
    <location>
        <begin position="363"/>
        <end position="398"/>
    </location>
</feature>
<dbReference type="OrthoDB" id="9948513at2759"/>
<name>A0A4W3IVA4_CALMI</name>
<accession>A0A4W3IVA4</accession>
<feature type="compositionally biased region" description="Basic residues" evidence="2">
    <location>
        <begin position="125"/>
        <end position="147"/>
    </location>
</feature>
<reference evidence="3" key="5">
    <citation type="submission" date="2025-09" db="UniProtKB">
        <authorList>
            <consortium name="Ensembl"/>
        </authorList>
    </citation>
    <scope>IDENTIFICATION</scope>
</reference>
<dbReference type="GeneTree" id="ENSGT00950000183163"/>
<feature type="compositionally biased region" description="Basic and acidic residues" evidence="2">
    <location>
        <begin position="54"/>
        <end position="71"/>
    </location>
</feature>
<reference evidence="4" key="3">
    <citation type="journal article" date="2014" name="Nature">
        <title>Elephant shark genome provides unique insights into gnathostome evolution.</title>
        <authorList>
            <consortium name="International Elephant Shark Genome Sequencing Consortium"/>
            <person name="Venkatesh B."/>
            <person name="Lee A.P."/>
            <person name="Ravi V."/>
            <person name="Maurya A.K."/>
            <person name="Lian M.M."/>
            <person name="Swann J.B."/>
            <person name="Ohta Y."/>
            <person name="Flajnik M.F."/>
            <person name="Sutoh Y."/>
            <person name="Kasahara M."/>
            <person name="Hoon S."/>
            <person name="Gangu V."/>
            <person name="Roy S.W."/>
            <person name="Irimia M."/>
            <person name="Korzh V."/>
            <person name="Kondrychyn I."/>
            <person name="Lim Z.W."/>
            <person name="Tay B.H."/>
            <person name="Tohari S."/>
            <person name="Kong K.W."/>
            <person name="Ho S."/>
            <person name="Lorente-Galdos B."/>
            <person name="Quilez J."/>
            <person name="Marques-Bonet T."/>
            <person name="Raney B.J."/>
            <person name="Ingham P.W."/>
            <person name="Tay A."/>
            <person name="Hillier L.W."/>
            <person name="Minx P."/>
            <person name="Boehm T."/>
            <person name="Wilson R.K."/>
            <person name="Brenner S."/>
            <person name="Warren W.C."/>
        </authorList>
    </citation>
    <scope>NUCLEOTIDE SEQUENCE [LARGE SCALE GENOMIC DNA]</scope>
</reference>
<comment type="similarity">
    <text evidence="1">Belongs to the BCLAF1/THRAP3 family.</text>
</comment>
<feature type="compositionally biased region" description="Acidic residues" evidence="2">
    <location>
        <begin position="765"/>
        <end position="775"/>
    </location>
</feature>
<feature type="compositionally biased region" description="Basic and acidic residues" evidence="2">
    <location>
        <begin position="673"/>
        <end position="735"/>
    </location>
</feature>
<feature type="compositionally biased region" description="Low complexity" evidence="2">
    <location>
        <begin position="747"/>
        <end position="760"/>
    </location>
</feature>
<feature type="compositionally biased region" description="Polar residues" evidence="2">
    <location>
        <begin position="257"/>
        <end position="267"/>
    </location>
</feature>
<dbReference type="AlphaFoldDB" id="A0A4W3IVA4"/>
<evidence type="ECO:0000313" key="3">
    <source>
        <dbReference type="Ensembl" id="ENSCMIP00000031306.1"/>
    </source>
</evidence>
<gene>
    <name evidence="3" type="primary">thrap3a</name>
</gene>
<feature type="compositionally biased region" description="Polar residues" evidence="2">
    <location>
        <begin position="347"/>
        <end position="361"/>
    </location>
</feature>
<dbReference type="GO" id="GO:0045944">
    <property type="term" value="P:positive regulation of transcription by RNA polymerase II"/>
    <property type="evidence" value="ECO:0007669"/>
    <property type="project" value="TreeGrafter"/>
</dbReference>
<feature type="compositionally biased region" description="Basic and acidic residues" evidence="2">
    <location>
        <begin position="511"/>
        <end position="521"/>
    </location>
</feature>
<dbReference type="FunCoup" id="A0A4W3IVA4">
    <property type="interactions" value="1028"/>
</dbReference>
<feature type="compositionally biased region" description="Acidic residues" evidence="2">
    <location>
        <begin position="902"/>
        <end position="913"/>
    </location>
</feature>
<feature type="region of interest" description="Disordered" evidence="2">
    <location>
        <begin position="1"/>
        <end position="98"/>
    </location>
</feature>
<reference evidence="3" key="4">
    <citation type="submission" date="2025-08" db="UniProtKB">
        <authorList>
            <consortium name="Ensembl"/>
        </authorList>
    </citation>
    <scope>IDENTIFICATION</scope>
</reference>
<dbReference type="CTD" id="570454"/>
<dbReference type="InParanoid" id="A0A4W3IVA4"/>
<feature type="compositionally biased region" description="Basic and acidic residues" evidence="2">
    <location>
        <begin position="853"/>
        <end position="864"/>
    </location>
</feature>
<dbReference type="Pfam" id="PF15440">
    <property type="entry name" value="THRAP3_BCLAF1"/>
    <property type="match status" value="1"/>
</dbReference>
<dbReference type="RefSeq" id="XP_007904966.1">
    <property type="nucleotide sequence ID" value="XM_007906775.2"/>
</dbReference>
<dbReference type="STRING" id="7868.ENSCMIP00000031306"/>
<feature type="compositionally biased region" description="Basic and acidic residues" evidence="2">
    <location>
        <begin position="835"/>
        <end position="845"/>
    </location>
</feature>
<dbReference type="GO" id="GO:0003677">
    <property type="term" value="F:DNA binding"/>
    <property type="evidence" value="ECO:0007669"/>
    <property type="project" value="TreeGrafter"/>
</dbReference>
<organism evidence="3 4">
    <name type="scientific">Callorhinchus milii</name>
    <name type="common">Ghost shark</name>
    <dbReference type="NCBI Taxonomy" id="7868"/>
    <lineage>
        <taxon>Eukaryota</taxon>
        <taxon>Metazoa</taxon>
        <taxon>Chordata</taxon>
        <taxon>Craniata</taxon>
        <taxon>Vertebrata</taxon>
        <taxon>Chondrichthyes</taxon>
        <taxon>Holocephali</taxon>
        <taxon>Chimaeriformes</taxon>
        <taxon>Callorhinchidae</taxon>
        <taxon>Callorhinchus</taxon>
    </lineage>
</organism>
<feature type="compositionally biased region" description="Polar residues" evidence="2">
    <location>
        <begin position="823"/>
        <end position="832"/>
    </location>
</feature>
<proteinExistence type="inferred from homology"/>
<dbReference type="KEGG" id="cmk:103187327"/>
<feature type="compositionally biased region" description="Basic residues" evidence="2">
    <location>
        <begin position="16"/>
        <end position="47"/>
    </location>
</feature>
<dbReference type="PANTHER" id="PTHR15268">
    <property type="entry name" value="THRAP3/BCLAF1"/>
    <property type="match status" value="1"/>
</dbReference>
<reference evidence="4" key="2">
    <citation type="journal article" date="2007" name="PLoS Biol.">
        <title>Survey sequencing and comparative analysis of the elephant shark (Callorhinchus milii) genome.</title>
        <authorList>
            <person name="Venkatesh B."/>
            <person name="Kirkness E.F."/>
            <person name="Loh Y.H."/>
            <person name="Halpern A.L."/>
            <person name="Lee A.P."/>
            <person name="Johnson J."/>
            <person name="Dandona N."/>
            <person name="Viswanathan L.D."/>
            <person name="Tay A."/>
            <person name="Venter J.C."/>
            <person name="Strausberg R.L."/>
            <person name="Brenner S."/>
        </authorList>
    </citation>
    <scope>NUCLEOTIDE SEQUENCE [LARGE SCALE GENOMIC DNA]</scope>
</reference>
<feature type="region of interest" description="Disordered" evidence="2">
    <location>
        <begin position="117"/>
        <end position="323"/>
    </location>
</feature>
<feature type="compositionally biased region" description="Basic residues" evidence="2">
    <location>
        <begin position="168"/>
        <end position="186"/>
    </location>
</feature>
<feature type="region of interest" description="Disordered" evidence="2">
    <location>
        <begin position="346"/>
        <end position="398"/>
    </location>
</feature>
<evidence type="ECO:0000256" key="2">
    <source>
        <dbReference type="SAM" id="MobiDB-lite"/>
    </source>
</evidence>
<feature type="region of interest" description="Disordered" evidence="2">
    <location>
        <begin position="499"/>
        <end position="522"/>
    </location>
</feature>
<dbReference type="OMA" id="GEGTDKW"/>
<feature type="compositionally biased region" description="Basic residues" evidence="2">
    <location>
        <begin position="72"/>
        <end position="85"/>
    </location>
</feature>
<feature type="compositionally biased region" description="Low complexity" evidence="2">
    <location>
        <begin position="86"/>
        <end position="98"/>
    </location>
</feature>
<feature type="compositionally biased region" description="Basic and acidic residues" evidence="2">
    <location>
        <begin position="201"/>
        <end position="213"/>
    </location>
</feature>
<reference evidence="4" key="1">
    <citation type="journal article" date="2006" name="Science">
        <title>Ancient noncoding elements conserved in the human genome.</title>
        <authorList>
            <person name="Venkatesh B."/>
            <person name="Kirkness E.F."/>
            <person name="Loh Y.H."/>
            <person name="Halpern A.L."/>
            <person name="Lee A.P."/>
            <person name="Johnson J."/>
            <person name="Dandona N."/>
            <person name="Viswanathan L.D."/>
            <person name="Tay A."/>
            <person name="Venter J.C."/>
            <person name="Strausberg R.L."/>
            <person name="Brenner S."/>
        </authorList>
    </citation>
    <scope>NUCLEOTIDE SEQUENCE [LARGE SCALE GENOMIC DNA]</scope>
</reference>
<dbReference type="Ensembl" id="ENSCMIT00000031782.1">
    <property type="protein sequence ID" value="ENSCMIP00000031306.1"/>
    <property type="gene ID" value="ENSCMIG00000013447.1"/>
</dbReference>
<feature type="compositionally biased region" description="Low complexity" evidence="2">
    <location>
        <begin position="152"/>
        <end position="167"/>
    </location>
</feature>
<dbReference type="GeneID" id="103187327"/>
<protein>
    <submittedName>
        <fullName evidence="3">Thyroid hormone receptor associated protein 3</fullName>
    </submittedName>
</protein>
<dbReference type="Proteomes" id="UP000314986">
    <property type="component" value="Unassembled WGS sequence"/>
</dbReference>
<evidence type="ECO:0000313" key="4">
    <source>
        <dbReference type="Proteomes" id="UP000314986"/>
    </source>
</evidence>
<dbReference type="InterPro" id="IPR029199">
    <property type="entry name" value="THRAP3_BCLAF1"/>
</dbReference>
<feature type="region of interest" description="Disordered" evidence="2">
    <location>
        <begin position="656"/>
        <end position="930"/>
    </location>
</feature>
<feature type="compositionally biased region" description="Low complexity" evidence="2">
    <location>
        <begin position="1"/>
        <end position="15"/>
    </location>
</feature>
<feature type="compositionally biased region" description="Basic residues" evidence="2">
    <location>
        <begin position="736"/>
        <end position="746"/>
    </location>
</feature>
<dbReference type="GO" id="GO:0016592">
    <property type="term" value="C:mediator complex"/>
    <property type="evidence" value="ECO:0007669"/>
    <property type="project" value="TreeGrafter"/>
</dbReference>
<sequence length="930" mass="106508">MSKAAASKSRSQSSHSRSRSRSFSRSRSRSSSRSHSRKRKYSPRSRSRSYSPAHARERHYPREHQPREFRGHRGYRRPFIQRRGRGYYPRGNWNNRGGYGNYGNYNHYGGYRPNWHNYRSTYSPRRGRSRSRSPKRRSGSPRSRSRSRYSDKSSSSGSRRSSSSRSHSSPRRSRSRSSKQRRRKSKKEATASQASPQAAEDQEKVSGEAKNDDGVVAVPGSLAAKRSDSWKGLIAYDTSPKQPSAAPRSTVVLKTSPALQQSPSMSGAGSRAEPHQSPQGHSPPPQITLHHSPPSPDPSLSPPLASAQKEEMHHGGLGLFMDQPVPTISSYLKSMAKMEFYVRNNAEKGSQSPKRFKSASTEEFEKLSKAEAQHKFGFEKEELEEQDKNYSAKSQRGYEYDEEPKFRTKVSLSAIKTQERYEEEEEEDENGRLCKRDELSYFTKHITVSNDKYRAVKEEEEEEIIPERFKKEERFLIKKGDVSRYRELSPENLVKASKYKEGRVESPPQRKGSDIKEREESPPVLTPVVPIYRPPEVTLKMDPVPFSTGILGSTNFLSHERRLSRDLVHKPKKDQEFRSIFQHIQMAQSRRSPSELFAQHIVTLVHHVKEHYFKSATVTLNERFTMYQRRTAQQEPPRQQSPEIHRRIDISPSSLKKHMHLHDGMKSPQDSSGKGEGKLREEPTDLRLDIERRRKYKGKEGDHKKDGSKVSRDSSHSRERSKEKSGKSSKSSRESKKQRKRKKARARSSSPSSSSSSSASHEGKEEGDEEREEREEGASVFNRARLGSKEFIGLPGRSRARGTFQFRIRGRGSGRGALPGPSNIGNPGNQTFPARPREEDWDPKYTPKSKKYYLHDDREGDRDNYWSGKRGRGTFLRGRGRFLYKKSSPSPKWTHDKYQGSGEEEEEEEEDGEVGNIANEDEKTPSTTEQ</sequence>
<dbReference type="GO" id="GO:0003712">
    <property type="term" value="F:transcription coregulator activity"/>
    <property type="evidence" value="ECO:0007669"/>
    <property type="project" value="TreeGrafter"/>
</dbReference>